<gene>
    <name evidence="2" type="ORF">DXA50_20025</name>
    <name evidence="1" type="ORF">I6J59_10405</name>
</gene>
<evidence type="ECO:0000313" key="3">
    <source>
        <dbReference type="Proteomes" id="UP000286063"/>
    </source>
</evidence>
<dbReference type="RefSeq" id="WP_027201079.1">
    <property type="nucleotide sequence ID" value="NZ_CP069450.1"/>
</dbReference>
<evidence type="ECO:0000313" key="1">
    <source>
        <dbReference type="EMBL" id="QRO48385.1"/>
    </source>
</evidence>
<accession>A0A413IHD0</accession>
<reference evidence="2 3" key="1">
    <citation type="submission" date="2018-08" db="EMBL/GenBank/DDBJ databases">
        <title>A genome reference for cultivated species of the human gut microbiota.</title>
        <authorList>
            <person name="Zou Y."/>
            <person name="Xue W."/>
            <person name="Luo G."/>
        </authorList>
    </citation>
    <scope>NUCLEOTIDE SEQUENCE [LARGE SCALE GENOMIC DNA]</scope>
    <source>
        <strain evidence="2 3">OF02-7</strain>
    </source>
</reference>
<protein>
    <submittedName>
        <fullName evidence="2">Uncharacterized protein</fullName>
    </submittedName>
</protein>
<dbReference type="AlphaFoldDB" id="A0A413IHD0"/>
<dbReference type="Proteomes" id="UP000654720">
    <property type="component" value="Chromosome"/>
</dbReference>
<dbReference type="Proteomes" id="UP000286063">
    <property type="component" value="Unassembled WGS sequence"/>
</dbReference>
<reference evidence="1 4" key="2">
    <citation type="submission" date="2021-02" db="EMBL/GenBank/DDBJ databases">
        <title>FDA dAtabase for Regulatory Grade micrObial Sequences (FDA-ARGOS): Supporting development and validation of Infectious Disease Dx tests.</title>
        <authorList>
            <person name="Carlson P."/>
            <person name="Fischbach M."/>
            <person name="Hastie J."/>
            <person name="Bilen M."/>
            <person name="Cheng A."/>
            <person name="Tallon L."/>
            <person name="Sadzewicz L."/>
            <person name="Zhao X."/>
            <person name="Boylan J."/>
            <person name="Ott S."/>
            <person name="Bowen H."/>
            <person name="Vavikolanu K."/>
            <person name="Mehta A."/>
            <person name="Aluvathingal J."/>
            <person name="Nadendla S."/>
            <person name="Yan Y."/>
            <person name="Sichtig H."/>
        </authorList>
    </citation>
    <scope>NUCLEOTIDE SEQUENCE [LARGE SCALE GENOMIC DNA]</scope>
    <source>
        <strain evidence="1 4">FDAARGOS_1229</strain>
    </source>
</reference>
<dbReference type="EMBL" id="CP069450">
    <property type="protein sequence ID" value="QRO48385.1"/>
    <property type="molecule type" value="Genomic_DNA"/>
</dbReference>
<proteinExistence type="predicted"/>
<evidence type="ECO:0000313" key="4">
    <source>
        <dbReference type="Proteomes" id="UP000654720"/>
    </source>
</evidence>
<evidence type="ECO:0000313" key="2">
    <source>
        <dbReference type="EMBL" id="RGY10804.1"/>
    </source>
</evidence>
<dbReference type="EMBL" id="QSCR01000066">
    <property type="protein sequence ID" value="RGY10804.1"/>
    <property type="molecule type" value="Genomic_DNA"/>
</dbReference>
<keyword evidence="4" id="KW-1185">Reference proteome</keyword>
<organism evidence="2 3">
    <name type="scientific">Butyricimonas virosa</name>
    <dbReference type="NCBI Taxonomy" id="544645"/>
    <lineage>
        <taxon>Bacteria</taxon>
        <taxon>Pseudomonadati</taxon>
        <taxon>Bacteroidota</taxon>
        <taxon>Bacteroidia</taxon>
        <taxon>Bacteroidales</taxon>
        <taxon>Odoribacteraceae</taxon>
        <taxon>Butyricimonas</taxon>
    </lineage>
</organism>
<name>A0A413IHD0_9BACT</name>
<sequence>MKTNVILLLAGLIMYEISPVISAQKQQFLVADSIVKNSCMLIADSLKQHRQTWVSYDAFQHFFDLRKVTRLNNNLISNVLLNSLDSTKTHFSADSAHVLLRLEGNKARTQRKSLSKKWETR</sequence>
<dbReference type="GeneID" id="93099046"/>